<dbReference type="KEGG" id="tva:4744161"/>
<dbReference type="InterPro" id="IPR013083">
    <property type="entry name" value="Znf_RING/FYVE/PHD"/>
</dbReference>
<dbReference type="InterPro" id="IPR052256">
    <property type="entry name" value="E3_ubiquitin-ligase_CHFR"/>
</dbReference>
<dbReference type="SMR" id="A2G8K6"/>
<dbReference type="Gene3D" id="2.60.200.20">
    <property type="match status" value="1"/>
</dbReference>
<dbReference type="GO" id="GO:0005634">
    <property type="term" value="C:nucleus"/>
    <property type="evidence" value="ECO:0000318"/>
    <property type="project" value="GO_Central"/>
</dbReference>
<keyword evidence="3" id="KW-0479">Metal-binding</keyword>
<dbReference type="OrthoDB" id="265776at2759"/>
<dbReference type="RefSeq" id="XP_001299446.1">
    <property type="nucleotide sequence ID" value="XM_001299445.1"/>
</dbReference>
<accession>A2G8K6</accession>
<name>A2G8K6_TRIV3</name>
<dbReference type="CDD" id="cd00060">
    <property type="entry name" value="FHA"/>
    <property type="match status" value="1"/>
</dbReference>
<dbReference type="SUPFAM" id="SSF49879">
    <property type="entry name" value="SMAD/FHA domain"/>
    <property type="match status" value="1"/>
</dbReference>
<dbReference type="GO" id="GO:0006511">
    <property type="term" value="P:ubiquitin-dependent protein catabolic process"/>
    <property type="evidence" value="ECO:0000318"/>
    <property type="project" value="GO_Central"/>
</dbReference>
<dbReference type="PROSITE" id="PS50006">
    <property type="entry name" value="FHA_DOMAIN"/>
    <property type="match status" value="1"/>
</dbReference>
<dbReference type="PANTHER" id="PTHR16079:SF4">
    <property type="entry name" value="E3 UBIQUITIN-PROTEIN LIGASE CHFR"/>
    <property type="match status" value="1"/>
</dbReference>
<dbReference type="VEuPathDB" id="TrichDB:TVAG_274160"/>
<evidence type="ECO:0000256" key="2">
    <source>
        <dbReference type="ARBA" id="ARBA00017908"/>
    </source>
</evidence>
<dbReference type="InterPro" id="IPR000253">
    <property type="entry name" value="FHA_dom"/>
</dbReference>
<dbReference type="InterPro" id="IPR008984">
    <property type="entry name" value="SMAD_FHA_dom_sf"/>
</dbReference>
<evidence type="ECO:0000259" key="7">
    <source>
        <dbReference type="PROSITE" id="PS50006"/>
    </source>
</evidence>
<dbReference type="GO" id="GO:0008270">
    <property type="term" value="F:zinc ion binding"/>
    <property type="evidence" value="ECO:0007669"/>
    <property type="project" value="UniProtKB-KW"/>
</dbReference>
<protein>
    <recommendedName>
        <fullName evidence="2">E3 ubiquitin-protein ligase CHFR</fullName>
    </recommendedName>
</protein>
<dbReference type="GO" id="GO:0044818">
    <property type="term" value="P:mitotic G2/M transition checkpoint"/>
    <property type="evidence" value="ECO:0000318"/>
    <property type="project" value="GO_Central"/>
</dbReference>
<gene>
    <name evidence="9" type="ORF">TVAG_274160</name>
</gene>
<evidence type="ECO:0000313" key="10">
    <source>
        <dbReference type="Proteomes" id="UP000001542"/>
    </source>
</evidence>
<evidence type="ECO:0000313" key="9">
    <source>
        <dbReference type="EMBL" id="EAX86516.1"/>
    </source>
</evidence>
<feature type="domain" description="RING-type" evidence="8">
    <location>
        <begin position="150"/>
        <end position="194"/>
    </location>
</feature>
<dbReference type="Pfam" id="PF00498">
    <property type="entry name" value="FHA"/>
    <property type="match status" value="1"/>
</dbReference>
<comment type="similarity">
    <text evidence="1">Belongs to the CHFR family.</text>
</comment>
<reference evidence="9" key="2">
    <citation type="journal article" date="2007" name="Science">
        <title>Draft genome sequence of the sexually transmitted pathogen Trichomonas vaginalis.</title>
        <authorList>
            <person name="Carlton J.M."/>
            <person name="Hirt R.P."/>
            <person name="Silva J.C."/>
            <person name="Delcher A.L."/>
            <person name="Schatz M."/>
            <person name="Zhao Q."/>
            <person name="Wortman J.R."/>
            <person name="Bidwell S.L."/>
            <person name="Alsmark U.C.M."/>
            <person name="Besteiro S."/>
            <person name="Sicheritz-Ponten T."/>
            <person name="Noel C.J."/>
            <person name="Dacks J.B."/>
            <person name="Foster P.G."/>
            <person name="Simillion C."/>
            <person name="Van de Peer Y."/>
            <person name="Miranda-Saavedra D."/>
            <person name="Barton G.J."/>
            <person name="Westrop G.D."/>
            <person name="Mueller S."/>
            <person name="Dessi D."/>
            <person name="Fiori P.L."/>
            <person name="Ren Q."/>
            <person name="Paulsen I."/>
            <person name="Zhang H."/>
            <person name="Bastida-Corcuera F.D."/>
            <person name="Simoes-Barbosa A."/>
            <person name="Brown M.T."/>
            <person name="Hayes R.D."/>
            <person name="Mukherjee M."/>
            <person name="Okumura C.Y."/>
            <person name="Schneider R."/>
            <person name="Smith A.J."/>
            <person name="Vanacova S."/>
            <person name="Villalvazo M."/>
            <person name="Haas B.J."/>
            <person name="Pertea M."/>
            <person name="Feldblyum T.V."/>
            <person name="Utterback T.R."/>
            <person name="Shu C.L."/>
            <person name="Osoegawa K."/>
            <person name="de Jong P.J."/>
            <person name="Hrdy I."/>
            <person name="Horvathova L."/>
            <person name="Zubacova Z."/>
            <person name="Dolezal P."/>
            <person name="Malik S.B."/>
            <person name="Logsdon J.M. Jr."/>
            <person name="Henze K."/>
            <person name="Gupta A."/>
            <person name="Wang C.C."/>
            <person name="Dunne R.L."/>
            <person name="Upcroft J.A."/>
            <person name="Upcroft P."/>
            <person name="White O."/>
            <person name="Salzberg S.L."/>
            <person name="Tang P."/>
            <person name="Chiu C.-H."/>
            <person name="Lee Y.-S."/>
            <person name="Embley T.M."/>
            <person name="Coombs G.H."/>
            <person name="Mottram J.C."/>
            <person name="Tachezy J."/>
            <person name="Fraser-Liggett C.M."/>
            <person name="Johnson P.J."/>
        </authorList>
    </citation>
    <scope>NUCLEOTIDE SEQUENCE [LARGE SCALE GENOMIC DNA]</scope>
    <source>
        <strain evidence="9">G3</strain>
    </source>
</reference>
<dbReference type="PROSITE" id="PS50089">
    <property type="entry name" value="ZF_RING_2"/>
    <property type="match status" value="1"/>
</dbReference>
<evidence type="ECO:0000256" key="1">
    <source>
        <dbReference type="ARBA" id="ARBA00005797"/>
    </source>
</evidence>
<dbReference type="PROSITE" id="PS00518">
    <property type="entry name" value="ZF_RING_1"/>
    <property type="match status" value="1"/>
</dbReference>
<dbReference type="VEuPathDB" id="TrichDB:TVAGG3_0984640"/>
<evidence type="ECO:0000256" key="6">
    <source>
        <dbReference type="PROSITE-ProRule" id="PRU00175"/>
    </source>
</evidence>
<reference evidence="9" key="1">
    <citation type="submission" date="2006-10" db="EMBL/GenBank/DDBJ databases">
        <authorList>
            <person name="Amadeo P."/>
            <person name="Zhao Q."/>
            <person name="Wortman J."/>
            <person name="Fraser-Liggett C."/>
            <person name="Carlton J."/>
        </authorList>
    </citation>
    <scope>NUCLEOTIDE SEQUENCE</scope>
    <source>
        <strain evidence="9">G3</strain>
    </source>
</reference>
<dbReference type="EMBL" id="DS114629">
    <property type="protein sequence ID" value="EAX86516.1"/>
    <property type="molecule type" value="Genomic_DNA"/>
</dbReference>
<dbReference type="PANTHER" id="PTHR16079">
    <property type="entry name" value="UBIQUITIN LIGASE PROTEIN CHFR"/>
    <property type="match status" value="1"/>
</dbReference>
<dbReference type="InterPro" id="IPR001841">
    <property type="entry name" value="Znf_RING"/>
</dbReference>
<organism evidence="9 10">
    <name type="scientific">Trichomonas vaginalis (strain ATCC PRA-98 / G3)</name>
    <dbReference type="NCBI Taxonomy" id="412133"/>
    <lineage>
        <taxon>Eukaryota</taxon>
        <taxon>Metamonada</taxon>
        <taxon>Parabasalia</taxon>
        <taxon>Trichomonadida</taxon>
        <taxon>Trichomonadidae</taxon>
        <taxon>Trichomonas</taxon>
    </lineage>
</organism>
<evidence type="ECO:0000256" key="3">
    <source>
        <dbReference type="ARBA" id="ARBA00022723"/>
    </source>
</evidence>
<keyword evidence="4 6" id="KW-0863">Zinc-finger</keyword>
<dbReference type="SUPFAM" id="SSF57850">
    <property type="entry name" value="RING/U-box"/>
    <property type="match status" value="1"/>
</dbReference>
<dbReference type="InParanoid" id="A2G8K6"/>
<evidence type="ECO:0000259" key="8">
    <source>
        <dbReference type="PROSITE" id="PS50089"/>
    </source>
</evidence>
<dbReference type="Proteomes" id="UP000001542">
    <property type="component" value="Unassembled WGS sequence"/>
</dbReference>
<dbReference type="GO" id="GO:0004842">
    <property type="term" value="F:ubiquitin-protein transferase activity"/>
    <property type="evidence" value="ECO:0000318"/>
    <property type="project" value="GO_Central"/>
</dbReference>
<evidence type="ECO:0000256" key="4">
    <source>
        <dbReference type="ARBA" id="ARBA00022771"/>
    </source>
</evidence>
<evidence type="ECO:0000256" key="5">
    <source>
        <dbReference type="ARBA" id="ARBA00022833"/>
    </source>
</evidence>
<dbReference type="AlphaFoldDB" id="A2G8K6"/>
<feature type="domain" description="FHA" evidence="7">
    <location>
        <begin position="31"/>
        <end position="85"/>
    </location>
</feature>
<keyword evidence="10" id="KW-1185">Reference proteome</keyword>
<dbReference type="Gene3D" id="3.30.40.10">
    <property type="entry name" value="Zinc/RING finger domain, C3HC4 (zinc finger)"/>
    <property type="match status" value="1"/>
</dbReference>
<proteinExistence type="inferred from homology"/>
<dbReference type="InterPro" id="IPR017907">
    <property type="entry name" value="Znf_RING_CS"/>
</dbReference>
<sequence>MLANTSAFLIRISDKPNATCPKAIILNKTETTIGRRGDVKMDTTKKKEVSKLHACIHRHIKYFDCYFTIDDLHSVNGTFINGQKIIRDELFHKDEVVFAGGNQYLVGDFLQNRQDLECVYRFILPEIEVDFSKCKDFNDEFSTDTENEECCVCFSHSHKLIQLICGHYVCVSCLSKWSMSCFERLHTFRCPYCRHKLPKMDFGKDSAEMVNGIQIVYSIEPLLKTLNVARSDEVVKLSIRKRWTLQNRESFWSFNQKVSDSHNLRFSFHWLTECTLQQVLLFNEEELKNVICNLEGNIKNTHGKLLEEAVYLIATKIMNLDK</sequence>
<keyword evidence="5" id="KW-0862">Zinc</keyword>